<comment type="caution">
    <text evidence="1">The sequence shown here is derived from an EMBL/GenBank/DDBJ whole genome shotgun (WGS) entry which is preliminary data.</text>
</comment>
<accession>A0A0Q3XA48</accession>
<dbReference type="Proteomes" id="UP000051836">
    <property type="component" value="Unassembled WGS sequence"/>
</dbReference>
<dbReference type="AlphaFoldDB" id="A0A0Q3XA48"/>
<evidence type="ECO:0000313" key="2">
    <source>
        <dbReference type="Proteomes" id="UP000051836"/>
    </source>
</evidence>
<gene>
    <name evidence="1" type="ORF">AAES_15415</name>
</gene>
<name>A0A0Q3XA48_AMAAE</name>
<proteinExistence type="predicted"/>
<evidence type="ECO:0000313" key="1">
    <source>
        <dbReference type="EMBL" id="KQL59938.1"/>
    </source>
</evidence>
<protein>
    <submittedName>
        <fullName evidence="1">Uncharacterized protein</fullName>
    </submittedName>
</protein>
<dbReference type="EMBL" id="LMAW01000231">
    <property type="protein sequence ID" value="KQL59938.1"/>
    <property type="molecule type" value="Genomic_DNA"/>
</dbReference>
<keyword evidence="2" id="KW-1185">Reference proteome</keyword>
<reference evidence="1 2" key="1">
    <citation type="submission" date="2015-10" db="EMBL/GenBank/DDBJ databases">
        <authorList>
            <person name="Gilbert D.G."/>
        </authorList>
    </citation>
    <scope>NUCLEOTIDE SEQUENCE [LARGE SCALE GENOMIC DNA]</scope>
    <source>
        <strain evidence="1">FVVF132</strain>
    </source>
</reference>
<organism evidence="1 2">
    <name type="scientific">Amazona aestiva</name>
    <name type="common">Blue-fronted Amazon parrot</name>
    <dbReference type="NCBI Taxonomy" id="12930"/>
    <lineage>
        <taxon>Eukaryota</taxon>
        <taxon>Metazoa</taxon>
        <taxon>Chordata</taxon>
        <taxon>Craniata</taxon>
        <taxon>Vertebrata</taxon>
        <taxon>Euteleostomi</taxon>
        <taxon>Archelosauria</taxon>
        <taxon>Archosauria</taxon>
        <taxon>Dinosauria</taxon>
        <taxon>Saurischia</taxon>
        <taxon>Theropoda</taxon>
        <taxon>Coelurosauria</taxon>
        <taxon>Aves</taxon>
        <taxon>Neognathae</taxon>
        <taxon>Neoaves</taxon>
        <taxon>Telluraves</taxon>
        <taxon>Australaves</taxon>
        <taxon>Psittaciformes</taxon>
        <taxon>Psittacidae</taxon>
        <taxon>Amazona</taxon>
    </lineage>
</organism>
<dbReference type="OrthoDB" id="6160173at2759"/>
<sequence>MERFVQSFVDADSEKTRGTNLPTKFQVNKQAEATSIEAMLLKTQLHWAGDVSRMEDDHLPKFVFYSELATGCHKGSASKRRYKDSLKEYLSLGHIDYHQLSTLASSREIWRHIMHNTA</sequence>